<organism evidence="1 2">
    <name type="scientific">Paenibacillus lautus</name>
    <name type="common">Bacillus lautus</name>
    <dbReference type="NCBI Taxonomy" id="1401"/>
    <lineage>
        <taxon>Bacteria</taxon>
        <taxon>Bacillati</taxon>
        <taxon>Bacillota</taxon>
        <taxon>Bacilli</taxon>
        <taxon>Bacillales</taxon>
        <taxon>Paenibacillaceae</taxon>
        <taxon>Paenibacillus</taxon>
    </lineage>
</organism>
<dbReference type="EMBL" id="MRTF01000006">
    <property type="protein sequence ID" value="OME91640.1"/>
    <property type="molecule type" value="Genomic_DNA"/>
</dbReference>
<reference evidence="1 2" key="1">
    <citation type="submission" date="2016-11" db="EMBL/GenBank/DDBJ databases">
        <title>Paenibacillus species isolates.</title>
        <authorList>
            <person name="Beno S.M."/>
        </authorList>
    </citation>
    <scope>NUCLEOTIDE SEQUENCE [LARGE SCALE GENOMIC DNA]</scope>
    <source>
        <strain evidence="1 2">FSL F4-0100</strain>
    </source>
</reference>
<dbReference type="AlphaFoldDB" id="A0A1R1AZX6"/>
<accession>A0A1R1AZX6</accession>
<dbReference type="Proteomes" id="UP000187074">
    <property type="component" value="Unassembled WGS sequence"/>
</dbReference>
<evidence type="ECO:0000313" key="2">
    <source>
        <dbReference type="Proteomes" id="UP000187074"/>
    </source>
</evidence>
<comment type="caution">
    <text evidence="1">The sequence shown here is derived from an EMBL/GenBank/DDBJ whole genome shotgun (WGS) entry which is preliminary data.</text>
</comment>
<protein>
    <submittedName>
        <fullName evidence="1">Uncharacterized protein</fullName>
    </submittedName>
</protein>
<gene>
    <name evidence="1" type="ORF">BK123_19535</name>
</gene>
<evidence type="ECO:0000313" key="1">
    <source>
        <dbReference type="EMBL" id="OME91640.1"/>
    </source>
</evidence>
<dbReference type="STRING" id="1401.BK123_19535"/>
<name>A0A1R1AZX6_PAELA</name>
<sequence>MLVTFGIMNLVWVYALFERSYEIEIPEIGEGYIFTYFLQKKLIFLIFLHLRLNKLKMLCFDG</sequence>
<proteinExistence type="predicted"/>